<dbReference type="Pfam" id="PF01323">
    <property type="entry name" value="DSBA"/>
    <property type="match status" value="1"/>
</dbReference>
<feature type="domain" description="DSBA-like thioredoxin" evidence="3">
    <location>
        <begin position="9"/>
        <end position="201"/>
    </location>
</feature>
<dbReference type="InterPro" id="IPR001853">
    <property type="entry name" value="DSBA-like_thioredoxin_dom"/>
</dbReference>
<dbReference type="CDD" id="cd03022">
    <property type="entry name" value="DsbA_HCCA_Iso"/>
    <property type="match status" value="1"/>
</dbReference>
<dbReference type="AlphaFoldDB" id="A0A545TL66"/>
<dbReference type="InterPro" id="IPR051924">
    <property type="entry name" value="GST_Kappa/NadH"/>
</dbReference>
<dbReference type="GO" id="GO:1901170">
    <property type="term" value="P:naphthalene catabolic process"/>
    <property type="evidence" value="ECO:0007669"/>
    <property type="project" value="InterPro"/>
</dbReference>
<dbReference type="GO" id="GO:0004602">
    <property type="term" value="F:glutathione peroxidase activity"/>
    <property type="evidence" value="ECO:0007669"/>
    <property type="project" value="TreeGrafter"/>
</dbReference>
<dbReference type="GO" id="GO:0006749">
    <property type="term" value="P:glutathione metabolic process"/>
    <property type="evidence" value="ECO:0007669"/>
    <property type="project" value="TreeGrafter"/>
</dbReference>
<evidence type="ECO:0000259" key="3">
    <source>
        <dbReference type="Pfam" id="PF01323"/>
    </source>
</evidence>
<evidence type="ECO:0000256" key="1">
    <source>
        <dbReference type="PIRNR" id="PIRNR006386"/>
    </source>
</evidence>
<dbReference type="RefSeq" id="WP_142898308.1">
    <property type="nucleotide sequence ID" value="NZ_ML660058.1"/>
</dbReference>
<dbReference type="EMBL" id="VHSH01000007">
    <property type="protein sequence ID" value="TQV77965.1"/>
    <property type="molecule type" value="Genomic_DNA"/>
</dbReference>
<keyword evidence="5" id="KW-1185">Reference proteome</keyword>
<dbReference type="OrthoDB" id="5244108at2"/>
<dbReference type="PIRSF" id="PIRSF006386">
    <property type="entry name" value="HCCAis_GSTk"/>
    <property type="match status" value="1"/>
</dbReference>
<dbReference type="Gene3D" id="3.40.30.10">
    <property type="entry name" value="Glutaredoxin"/>
    <property type="match status" value="1"/>
</dbReference>
<gene>
    <name evidence="4" type="ORF">FKG95_20765</name>
</gene>
<accession>A0A545TL66</accession>
<proteinExistence type="inferred from homology"/>
<keyword evidence="1 4" id="KW-0413">Isomerase</keyword>
<evidence type="ECO:0000256" key="2">
    <source>
        <dbReference type="PIRSR" id="PIRSR006386-1"/>
    </source>
</evidence>
<evidence type="ECO:0000313" key="5">
    <source>
        <dbReference type="Proteomes" id="UP000315252"/>
    </source>
</evidence>
<feature type="active site" description="Nucleophile" evidence="2">
    <location>
        <position position="18"/>
    </location>
</feature>
<dbReference type="GO" id="GO:0004364">
    <property type="term" value="F:glutathione transferase activity"/>
    <property type="evidence" value="ECO:0007669"/>
    <property type="project" value="TreeGrafter"/>
</dbReference>
<sequence>MIETKTTDVIEFHFDFASPFGYFAAQEIDGLAARHGRSAVWRPVLLGAVFKETGARPLTEIPMKAGYARHDIQRTARRMGIPFQMPSPFPFATIAACRAFYWLDALDPEAAKTLAKALYDEAFGKGGDISSAQSVVQVAAGLGHDAGQVEAALKDPEVKERLRAVVQSAIEREIFGSPFFIVDDEPFWGHDRMAMLEDWLQNGGW</sequence>
<protein>
    <recommendedName>
        <fullName evidence="1">2-hydroxychromene-2-carboxylate isomerase</fullName>
        <ecNumber evidence="1">5.99.1.4</ecNumber>
    </recommendedName>
</protein>
<evidence type="ECO:0000313" key="4">
    <source>
        <dbReference type="EMBL" id="TQV77965.1"/>
    </source>
</evidence>
<dbReference type="PANTHER" id="PTHR42943">
    <property type="entry name" value="GLUTATHIONE S-TRANSFERASE KAPPA"/>
    <property type="match status" value="1"/>
</dbReference>
<comment type="caution">
    <text evidence="4">The sequence shown here is derived from an EMBL/GenBank/DDBJ whole genome shotgun (WGS) entry which is preliminary data.</text>
</comment>
<dbReference type="InterPro" id="IPR036249">
    <property type="entry name" value="Thioredoxin-like_sf"/>
</dbReference>
<reference evidence="4 5" key="1">
    <citation type="submission" date="2019-06" db="EMBL/GenBank/DDBJ databases">
        <title>Whole genome sequence for Rhodospirillaceae sp. R148.</title>
        <authorList>
            <person name="Wang G."/>
        </authorList>
    </citation>
    <scope>NUCLEOTIDE SEQUENCE [LARGE SCALE GENOMIC DNA]</scope>
    <source>
        <strain evidence="4 5">R148</strain>
    </source>
</reference>
<dbReference type="InterPro" id="IPR014440">
    <property type="entry name" value="HCCAis_GSTk"/>
</dbReference>
<comment type="catalytic activity">
    <reaction evidence="1">
        <text>2-hydroxychromene-2-carboxylate = (3E)-4-(2-hydroxyphenyl)-2-oxobut-3-enoate</text>
        <dbReference type="Rhea" id="RHEA:27401"/>
        <dbReference type="ChEBI" id="CHEBI:59350"/>
        <dbReference type="ChEBI" id="CHEBI:59353"/>
        <dbReference type="EC" id="5.99.1.4"/>
    </reaction>
</comment>
<dbReference type="Proteomes" id="UP000315252">
    <property type="component" value="Unassembled WGS sequence"/>
</dbReference>
<dbReference type="InterPro" id="IPR044087">
    <property type="entry name" value="NahD-like"/>
</dbReference>
<comment type="similarity">
    <text evidence="1">Belongs to the GST superfamily. NadH family.</text>
</comment>
<dbReference type="PANTHER" id="PTHR42943:SF2">
    <property type="entry name" value="GLUTATHIONE S-TRANSFERASE KAPPA 1"/>
    <property type="match status" value="1"/>
</dbReference>
<organism evidence="4 5">
    <name type="scientific">Denitrobaculum tricleocarpae</name>
    <dbReference type="NCBI Taxonomy" id="2591009"/>
    <lineage>
        <taxon>Bacteria</taxon>
        <taxon>Pseudomonadati</taxon>
        <taxon>Pseudomonadota</taxon>
        <taxon>Alphaproteobacteria</taxon>
        <taxon>Rhodospirillales</taxon>
        <taxon>Rhodospirillaceae</taxon>
        <taxon>Denitrobaculum</taxon>
    </lineage>
</organism>
<dbReference type="SUPFAM" id="SSF52833">
    <property type="entry name" value="Thioredoxin-like"/>
    <property type="match status" value="1"/>
</dbReference>
<name>A0A545TL66_9PROT</name>
<dbReference type="GO" id="GO:0018845">
    <property type="term" value="F:2-hydroxychromene-2-carboxylate isomerase activity"/>
    <property type="evidence" value="ECO:0007669"/>
    <property type="project" value="UniProtKB-UniRule"/>
</dbReference>
<dbReference type="EC" id="5.99.1.4" evidence="1"/>